<evidence type="ECO:0000256" key="1">
    <source>
        <dbReference type="SAM" id="MobiDB-lite"/>
    </source>
</evidence>
<evidence type="ECO:0000313" key="3">
    <source>
        <dbReference type="Proteomes" id="UP000825729"/>
    </source>
</evidence>
<feature type="region of interest" description="Disordered" evidence="1">
    <location>
        <begin position="52"/>
        <end position="84"/>
    </location>
</feature>
<keyword evidence="3" id="KW-1185">Reference proteome</keyword>
<dbReference type="EMBL" id="JAINDJ010000007">
    <property type="protein sequence ID" value="KAG9441385.1"/>
    <property type="molecule type" value="Genomic_DNA"/>
</dbReference>
<proteinExistence type="predicted"/>
<dbReference type="Proteomes" id="UP000825729">
    <property type="component" value="Unassembled WGS sequence"/>
</dbReference>
<comment type="caution">
    <text evidence="2">The sequence shown here is derived from an EMBL/GenBank/DDBJ whole genome shotgun (WGS) entry which is preliminary data.</text>
</comment>
<evidence type="ECO:0000313" key="2">
    <source>
        <dbReference type="EMBL" id="KAG9441385.1"/>
    </source>
</evidence>
<reference evidence="2 3" key="1">
    <citation type="submission" date="2021-07" db="EMBL/GenBank/DDBJ databases">
        <title>The Aristolochia fimbriata genome: insights into angiosperm evolution, floral development and chemical biosynthesis.</title>
        <authorList>
            <person name="Jiao Y."/>
        </authorList>
    </citation>
    <scope>NUCLEOTIDE SEQUENCE [LARGE SCALE GENOMIC DNA]</scope>
    <source>
        <strain evidence="2">IBCAS-2021</strain>
        <tissue evidence="2">Leaf</tissue>
    </source>
</reference>
<sequence length="84" mass="9731">MKQLQRTSGTMKEQKLQWRQLFDREISMAKSFPMQQIEPETMTAIERFVQRPHDRPPAHGNTGFRASRAPENIPQSHIGSLEAI</sequence>
<gene>
    <name evidence="2" type="ORF">H6P81_017239</name>
</gene>
<dbReference type="AlphaFoldDB" id="A0AAV7DZJ9"/>
<organism evidence="2 3">
    <name type="scientific">Aristolochia fimbriata</name>
    <name type="common">White veined hardy Dutchman's pipe vine</name>
    <dbReference type="NCBI Taxonomy" id="158543"/>
    <lineage>
        <taxon>Eukaryota</taxon>
        <taxon>Viridiplantae</taxon>
        <taxon>Streptophyta</taxon>
        <taxon>Embryophyta</taxon>
        <taxon>Tracheophyta</taxon>
        <taxon>Spermatophyta</taxon>
        <taxon>Magnoliopsida</taxon>
        <taxon>Magnoliidae</taxon>
        <taxon>Piperales</taxon>
        <taxon>Aristolochiaceae</taxon>
        <taxon>Aristolochia</taxon>
    </lineage>
</organism>
<protein>
    <submittedName>
        <fullName evidence="2">Uncharacterized protein</fullName>
    </submittedName>
</protein>
<accession>A0AAV7DZJ9</accession>
<name>A0AAV7DZJ9_ARIFI</name>